<reference evidence="1 2" key="1">
    <citation type="submission" date="2020-10" db="EMBL/GenBank/DDBJ databases">
        <title>Sequencing the genomes of 1000 actinobacteria strains.</title>
        <authorList>
            <person name="Klenk H.-P."/>
        </authorList>
    </citation>
    <scope>NUCLEOTIDE SEQUENCE [LARGE SCALE GENOMIC DNA]</scope>
    <source>
        <strain evidence="1 2">DSM 46744</strain>
    </source>
</reference>
<sequence length="58" mass="5869">MDDDEAGGVPGWLPDLGGLSLEQLDARPGSALHDCLCRIAAESGTADDAVAGFNAVID</sequence>
<protein>
    <submittedName>
        <fullName evidence="1">FXSXX-COOH protein</fullName>
    </submittedName>
</protein>
<keyword evidence="2" id="KW-1185">Reference proteome</keyword>
<dbReference type="RefSeq" id="WP_192759636.1">
    <property type="nucleotide sequence ID" value="NZ_JADBDZ010000001.1"/>
</dbReference>
<evidence type="ECO:0000313" key="1">
    <source>
        <dbReference type="EMBL" id="MBE1533023.1"/>
    </source>
</evidence>
<evidence type="ECO:0000313" key="2">
    <source>
        <dbReference type="Proteomes" id="UP000627838"/>
    </source>
</evidence>
<dbReference type="Proteomes" id="UP000627838">
    <property type="component" value="Unassembled WGS sequence"/>
</dbReference>
<name>A0ABR9JRA9_9ACTN</name>
<accession>A0ABR9JRA9</accession>
<comment type="caution">
    <text evidence="1">The sequence shown here is derived from an EMBL/GenBank/DDBJ whole genome shotgun (WGS) entry which is preliminary data.</text>
</comment>
<proteinExistence type="predicted"/>
<dbReference type="EMBL" id="JADBDZ010000001">
    <property type="protein sequence ID" value="MBE1533023.1"/>
    <property type="molecule type" value="Genomic_DNA"/>
</dbReference>
<organism evidence="1 2">
    <name type="scientific">Actinomadura algeriensis</name>
    <dbReference type="NCBI Taxonomy" id="1679523"/>
    <lineage>
        <taxon>Bacteria</taxon>
        <taxon>Bacillati</taxon>
        <taxon>Actinomycetota</taxon>
        <taxon>Actinomycetes</taxon>
        <taxon>Streptosporangiales</taxon>
        <taxon>Thermomonosporaceae</taxon>
        <taxon>Actinomadura</taxon>
    </lineage>
</organism>
<gene>
    <name evidence="1" type="ORF">H4W34_002856</name>
</gene>